<dbReference type="AlphaFoldDB" id="A0A7S3MIL1"/>
<accession>A0A7S3MIL1</accession>
<dbReference type="EMBL" id="HBIE01005915">
    <property type="protein sequence ID" value="CAE0306956.1"/>
    <property type="molecule type" value="Transcribed_RNA"/>
</dbReference>
<sequence>MAFKQLLLALACIVACVNAGAKDLCTQGSDSECARFGSNMCCAYINYTFKGDQQTFYACASRTGIEYSGGQIYDKYGFSGTWRCAFAQKLQASLLVLGAAALATTAF</sequence>
<evidence type="ECO:0000313" key="2">
    <source>
        <dbReference type="EMBL" id="CAE0306956.1"/>
    </source>
</evidence>
<reference evidence="2" key="1">
    <citation type="submission" date="2021-01" db="EMBL/GenBank/DDBJ databases">
        <authorList>
            <person name="Corre E."/>
            <person name="Pelletier E."/>
            <person name="Niang G."/>
            <person name="Scheremetjew M."/>
            <person name="Finn R."/>
            <person name="Kale V."/>
            <person name="Holt S."/>
            <person name="Cochrane G."/>
            <person name="Meng A."/>
            <person name="Brown T."/>
            <person name="Cohen L."/>
        </authorList>
    </citation>
    <scope>NUCLEOTIDE SEQUENCE</scope>
    <source>
        <strain evidence="2">Fehren 1</strain>
    </source>
</reference>
<keyword evidence="1" id="KW-0732">Signal</keyword>
<gene>
    <name evidence="2" type="ORF">FEHR0123_LOCUS1863</name>
</gene>
<feature type="chain" id="PRO_5031125219" evidence="1">
    <location>
        <begin position="20"/>
        <end position="107"/>
    </location>
</feature>
<evidence type="ECO:0000256" key="1">
    <source>
        <dbReference type="SAM" id="SignalP"/>
    </source>
</evidence>
<feature type="signal peptide" evidence="1">
    <location>
        <begin position="1"/>
        <end position="19"/>
    </location>
</feature>
<proteinExistence type="predicted"/>
<name>A0A7S3MIL1_9SPIT</name>
<protein>
    <submittedName>
        <fullName evidence="2">Uncharacterized protein</fullName>
    </submittedName>
</protein>
<organism evidence="2">
    <name type="scientific">Favella ehrenbergii</name>
    <dbReference type="NCBI Taxonomy" id="182087"/>
    <lineage>
        <taxon>Eukaryota</taxon>
        <taxon>Sar</taxon>
        <taxon>Alveolata</taxon>
        <taxon>Ciliophora</taxon>
        <taxon>Intramacronucleata</taxon>
        <taxon>Spirotrichea</taxon>
        <taxon>Choreotrichia</taxon>
        <taxon>Tintinnida</taxon>
        <taxon>Xystonellidae</taxon>
        <taxon>Favella</taxon>
    </lineage>
</organism>